<name>W9Z3E1_FUSOX</name>
<dbReference type="AlphaFoldDB" id="W9Z3E1"/>
<dbReference type="EMBL" id="JH659364">
    <property type="protein sequence ID" value="EXK26304.1"/>
    <property type="molecule type" value="Genomic_DNA"/>
</dbReference>
<evidence type="ECO:0000256" key="1">
    <source>
        <dbReference type="ARBA" id="ARBA00023242"/>
    </source>
</evidence>
<dbReference type="CDD" id="cd00067">
    <property type="entry name" value="GAL4"/>
    <property type="match status" value="1"/>
</dbReference>
<dbReference type="PROSITE" id="PS00463">
    <property type="entry name" value="ZN2_CY6_FUNGAL_1"/>
    <property type="match status" value="1"/>
</dbReference>
<dbReference type="SMART" id="SM00066">
    <property type="entry name" value="GAL4"/>
    <property type="match status" value="1"/>
</dbReference>
<dbReference type="HOGENOM" id="CLU_1378189_0_0_1"/>
<dbReference type="GO" id="GO:0000981">
    <property type="term" value="F:DNA-binding transcription factor activity, RNA polymerase II-specific"/>
    <property type="evidence" value="ECO:0007669"/>
    <property type="project" value="InterPro"/>
</dbReference>
<gene>
    <name evidence="4" type="ORF">FOMG_17111</name>
</gene>
<dbReference type="SUPFAM" id="SSF57701">
    <property type="entry name" value="Zn2/Cys6 DNA-binding domain"/>
    <property type="match status" value="1"/>
</dbReference>
<dbReference type="Pfam" id="PF00172">
    <property type="entry name" value="Zn_clus"/>
    <property type="match status" value="1"/>
</dbReference>
<feature type="domain" description="Zn(2)-C6 fungal-type" evidence="3">
    <location>
        <begin position="91"/>
        <end position="120"/>
    </location>
</feature>
<dbReference type="VEuPathDB" id="FungiDB:FOMG_17111"/>
<dbReference type="InterPro" id="IPR053181">
    <property type="entry name" value="EcdB-like_regulator"/>
</dbReference>
<sequence length="198" mass="21052">MSTGAPFEVSAKSPSQSYSDLAPGLCSDVIKLPRKAGAHCQASTTALPQATLPVLAPRPQQTHHAEHADTAVQVFPTVQALEKTNTRASLACDRCRKQKAKCDETKPCTACKRKGTECKYRDTVSKATDKAQADILEIIGSVHTTLGSVIRYLGQFEGRLNEMESLLLGSPSVTNGASTDPANFIATPVPQRSPSDAS</sequence>
<dbReference type="PANTHER" id="PTHR47785">
    <property type="entry name" value="ZN(II)2CYS6 TRANSCRIPTION FACTOR (EUROFUNG)-RELATED-RELATED"/>
    <property type="match status" value="1"/>
</dbReference>
<evidence type="ECO:0000313" key="4">
    <source>
        <dbReference type="EMBL" id="EXK26304.1"/>
    </source>
</evidence>
<dbReference type="GO" id="GO:0008270">
    <property type="term" value="F:zinc ion binding"/>
    <property type="evidence" value="ECO:0007669"/>
    <property type="project" value="InterPro"/>
</dbReference>
<dbReference type="OrthoDB" id="6133115at2759"/>
<dbReference type="Proteomes" id="UP000030703">
    <property type="component" value="Unassembled WGS sequence"/>
</dbReference>
<protein>
    <recommendedName>
        <fullName evidence="3">Zn(2)-C6 fungal-type domain-containing protein</fullName>
    </recommendedName>
</protein>
<dbReference type="InterPro" id="IPR036864">
    <property type="entry name" value="Zn2-C6_fun-type_DNA-bd_sf"/>
</dbReference>
<dbReference type="Gene3D" id="4.10.240.10">
    <property type="entry name" value="Zn(2)-C6 fungal-type DNA-binding domain"/>
    <property type="match status" value="1"/>
</dbReference>
<dbReference type="PANTHER" id="PTHR47785:SF4">
    <property type="entry name" value="ZN(II)2CYS6 TRANSCRIPTION FACTOR (EUROFUNG)"/>
    <property type="match status" value="1"/>
</dbReference>
<dbReference type="InterPro" id="IPR001138">
    <property type="entry name" value="Zn2Cys6_DnaBD"/>
</dbReference>
<feature type="region of interest" description="Disordered" evidence="2">
    <location>
        <begin position="179"/>
        <end position="198"/>
    </location>
</feature>
<evidence type="ECO:0000259" key="3">
    <source>
        <dbReference type="PROSITE" id="PS50048"/>
    </source>
</evidence>
<proteinExistence type="predicted"/>
<reference evidence="4" key="2">
    <citation type="submission" date="2012-05" db="EMBL/GenBank/DDBJ databases">
        <title>Annotation of the Genome Sequence of Fusarium oxysporum f. sp. melonis 26406.</title>
        <authorList>
            <consortium name="The Broad Institute Genomics Platform"/>
            <person name="Ma L.-J."/>
            <person name="Corby-Kistler H."/>
            <person name="Broz K."/>
            <person name="Gale L.R."/>
            <person name="Jonkers W."/>
            <person name="O'Donnell K."/>
            <person name="Ploetz R."/>
            <person name="Steinberg C."/>
            <person name="Schwartz D.C."/>
            <person name="VanEtten H."/>
            <person name="Zhou S."/>
            <person name="Young S.K."/>
            <person name="Zeng Q."/>
            <person name="Gargeya S."/>
            <person name="Fitzgerald M."/>
            <person name="Abouelleil A."/>
            <person name="Alvarado L."/>
            <person name="Chapman S.B."/>
            <person name="Gainer-Dewar J."/>
            <person name="Goldberg J."/>
            <person name="Griggs A."/>
            <person name="Gujja S."/>
            <person name="Hansen M."/>
            <person name="Howarth C."/>
            <person name="Imamovic A."/>
            <person name="Ireland A."/>
            <person name="Larimer J."/>
            <person name="McCowan C."/>
            <person name="Murphy C."/>
            <person name="Pearson M."/>
            <person name="Poon T.W."/>
            <person name="Priest M."/>
            <person name="Roberts A."/>
            <person name="Saif S."/>
            <person name="Shea T."/>
            <person name="Sykes S."/>
            <person name="Wortman J."/>
            <person name="Nusbaum C."/>
            <person name="Birren B."/>
        </authorList>
    </citation>
    <scope>NUCLEOTIDE SEQUENCE</scope>
    <source>
        <strain evidence="4">26406</strain>
    </source>
</reference>
<evidence type="ECO:0000256" key="2">
    <source>
        <dbReference type="SAM" id="MobiDB-lite"/>
    </source>
</evidence>
<accession>W9Z3E1</accession>
<organism evidence="4">
    <name type="scientific">Fusarium oxysporum f. sp. melonis 26406</name>
    <dbReference type="NCBI Taxonomy" id="1089452"/>
    <lineage>
        <taxon>Eukaryota</taxon>
        <taxon>Fungi</taxon>
        <taxon>Dikarya</taxon>
        <taxon>Ascomycota</taxon>
        <taxon>Pezizomycotina</taxon>
        <taxon>Sordariomycetes</taxon>
        <taxon>Hypocreomycetidae</taxon>
        <taxon>Hypocreales</taxon>
        <taxon>Nectriaceae</taxon>
        <taxon>Fusarium</taxon>
        <taxon>Fusarium oxysporum species complex</taxon>
    </lineage>
</organism>
<reference evidence="4" key="1">
    <citation type="submission" date="2012-04" db="EMBL/GenBank/DDBJ databases">
        <title>The Genome Sequence of Fusarium oxysporum melonis.</title>
        <authorList>
            <consortium name="The Broad Institute Genome Sequencing Platform"/>
            <person name="Ma L.-J."/>
            <person name="Gale L.R."/>
            <person name="Schwartz D.C."/>
            <person name="Zhou S."/>
            <person name="Corby-Kistler H."/>
            <person name="Young S.K."/>
            <person name="Zeng Q."/>
            <person name="Gargeya S."/>
            <person name="Fitzgerald M."/>
            <person name="Haas B."/>
            <person name="Abouelleil A."/>
            <person name="Alvarado L."/>
            <person name="Arachchi H.M."/>
            <person name="Berlin A."/>
            <person name="Brown A."/>
            <person name="Chapman S.B."/>
            <person name="Chen Z."/>
            <person name="Dunbar C."/>
            <person name="Freedman E."/>
            <person name="Gearin G."/>
            <person name="Goldberg J."/>
            <person name="Griggs A."/>
            <person name="Gujja S."/>
            <person name="Heiman D."/>
            <person name="Howarth C."/>
            <person name="Larson L."/>
            <person name="Lui A."/>
            <person name="MacDonald P.J.P."/>
            <person name="Montmayeur A."/>
            <person name="Murphy C."/>
            <person name="Neiman D."/>
            <person name="Pearson M."/>
            <person name="Priest M."/>
            <person name="Roberts A."/>
            <person name="Saif S."/>
            <person name="Shea T."/>
            <person name="Shenoy N."/>
            <person name="Sisk P."/>
            <person name="Stolte C."/>
            <person name="Sykes S."/>
            <person name="Wortman J."/>
            <person name="Nusbaum C."/>
            <person name="Birren B."/>
        </authorList>
    </citation>
    <scope>NUCLEOTIDE SEQUENCE</scope>
    <source>
        <strain evidence="4">26406</strain>
    </source>
</reference>
<dbReference type="PROSITE" id="PS50048">
    <property type="entry name" value="ZN2_CY6_FUNGAL_2"/>
    <property type="match status" value="1"/>
</dbReference>
<keyword evidence="1" id="KW-0539">Nucleus</keyword>